<comment type="caution">
    <text evidence="2">The sequence shown here is derived from an EMBL/GenBank/DDBJ whole genome shotgun (WGS) entry which is preliminary data.</text>
</comment>
<organism evidence="2 3">
    <name type="scientific">Nonomuraea spiralis</name>
    <dbReference type="NCBI Taxonomy" id="46182"/>
    <lineage>
        <taxon>Bacteria</taxon>
        <taxon>Bacillati</taxon>
        <taxon>Actinomycetota</taxon>
        <taxon>Actinomycetes</taxon>
        <taxon>Streptosporangiales</taxon>
        <taxon>Streptosporangiaceae</taxon>
        <taxon>Nonomuraea</taxon>
    </lineage>
</organism>
<dbReference type="InterPro" id="IPR015943">
    <property type="entry name" value="WD40/YVTN_repeat-like_dom_sf"/>
</dbReference>
<reference evidence="2 3" key="1">
    <citation type="submission" date="2024-09" db="EMBL/GenBank/DDBJ databases">
        <authorList>
            <person name="Sun Q."/>
            <person name="Mori K."/>
        </authorList>
    </citation>
    <scope>NUCLEOTIDE SEQUENCE [LARGE SCALE GENOMIC DNA]</scope>
    <source>
        <strain evidence="2 3">CCM 3426</strain>
    </source>
</reference>
<feature type="signal peptide" evidence="1">
    <location>
        <begin position="1"/>
        <end position="24"/>
    </location>
</feature>
<evidence type="ECO:0000313" key="2">
    <source>
        <dbReference type="EMBL" id="MFB9204860.1"/>
    </source>
</evidence>
<protein>
    <submittedName>
        <fullName evidence="2">Uncharacterized protein</fullName>
    </submittedName>
</protein>
<keyword evidence="1" id="KW-0732">Signal</keyword>
<dbReference type="Gene3D" id="2.130.10.10">
    <property type="entry name" value="YVTN repeat-like/Quinoprotein amine dehydrogenase"/>
    <property type="match status" value="1"/>
</dbReference>
<accession>A0ABV5ILQ5</accession>
<keyword evidence="3" id="KW-1185">Reference proteome</keyword>
<dbReference type="EMBL" id="JBHMEI010000021">
    <property type="protein sequence ID" value="MFB9204860.1"/>
    <property type="molecule type" value="Genomic_DNA"/>
</dbReference>
<sequence>MLALGTALVAAAGLLVAHATAATAADSTTDLGVSSNRSDIVATDDRLFISALDRVIVADHEARLTGAVTGLPSVGDLALTADGTRLYAALRDSHQIAEIDTGSLTVTRKIALNAYPCPSHLALLGTRLFVGYGCNPDWSAGVVGFDVSEAQPEFARLAQQLYTAPLVAAAGQKLIVGETVSSPGDIFVYDLTETGATLRGAISGDTHRLFNLQDISITADGSTVFSAFGAPYRFDAWDTTGLTLVRSYGEGSFTGYPTAVTASADGRHVIGGRTSGKPVVMYDRAGGEQTFAYENLGSALVAGSLVYSGGTAFGVLRDLSGRLHLGRLPDVTLPASTITLTAPATGTALKPLTLSGKLTLSDGSAPGEQPLTLIRWTSDGARTPVEGVTTAADGTYSVDDLPPIGGQIRYDVLWNGDADHRWSRAWRDVRVSKVSTLIDLTPSAPATALEPLTLSGKLTLANGADPGEQPLVAIRLMPNGTSEYLPAVTTAADGTFTIGDTPPIGGNTQYDVRWSGNLTYEAATGLKTVAVAKRQTTFTLSGPETGNAGKQLQFTGALDGGGRLPAAGTAITVTRTVSNRDGTSTTTLPSLTLSADGTFGFADTPPAGGDHVYTVKYAGDSVFLAAQGTHAVKVRGQAG</sequence>
<name>A0ABV5ILQ5_9ACTN</name>
<proteinExistence type="predicted"/>
<dbReference type="Proteomes" id="UP001589647">
    <property type="component" value="Unassembled WGS sequence"/>
</dbReference>
<gene>
    <name evidence="2" type="ORF">ACFFV7_26945</name>
</gene>
<dbReference type="RefSeq" id="WP_189649694.1">
    <property type="nucleotide sequence ID" value="NZ_BMRC01000010.1"/>
</dbReference>
<evidence type="ECO:0000313" key="3">
    <source>
        <dbReference type="Proteomes" id="UP001589647"/>
    </source>
</evidence>
<feature type="chain" id="PRO_5045769108" evidence="1">
    <location>
        <begin position="25"/>
        <end position="639"/>
    </location>
</feature>
<dbReference type="SUPFAM" id="SSF82171">
    <property type="entry name" value="DPP6 N-terminal domain-like"/>
    <property type="match status" value="1"/>
</dbReference>
<evidence type="ECO:0000256" key="1">
    <source>
        <dbReference type="SAM" id="SignalP"/>
    </source>
</evidence>